<name>A0A8H3EPX0_9LECA</name>
<dbReference type="EMBL" id="CAJPDR010000039">
    <property type="protein sequence ID" value="CAF9909957.1"/>
    <property type="molecule type" value="Genomic_DNA"/>
</dbReference>
<evidence type="ECO:0000313" key="3">
    <source>
        <dbReference type="Proteomes" id="UP000664203"/>
    </source>
</evidence>
<keyword evidence="3" id="KW-1185">Reference proteome</keyword>
<proteinExistence type="predicted"/>
<reference evidence="2" key="1">
    <citation type="submission" date="2021-03" db="EMBL/GenBank/DDBJ databases">
        <authorList>
            <person name="Tagirdzhanova G."/>
        </authorList>
    </citation>
    <scope>NUCLEOTIDE SEQUENCE</scope>
</reference>
<feature type="signal peptide" evidence="1">
    <location>
        <begin position="1"/>
        <end position="19"/>
    </location>
</feature>
<organism evidence="2 3">
    <name type="scientific">Alectoria fallacina</name>
    <dbReference type="NCBI Taxonomy" id="1903189"/>
    <lineage>
        <taxon>Eukaryota</taxon>
        <taxon>Fungi</taxon>
        <taxon>Dikarya</taxon>
        <taxon>Ascomycota</taxon>
        <taxon>Pezizomycotina</taxon>
        <taxon>Lecanoromycetes</taxon>
        <taxon>OSLEUM clade</taxon>
        <taxon>Lecanoromycetidae</taxon>
        <taxon>Lecanorales</taxon>
        <taxon>Lecanorineae</taxon>
        <taxon>Parmeliaceae</taxon>
        <taxon>Alectoria</taxon>
    </lineage>
</organism>
<dbReference type="Proteomes" id="UP000664203">
    <property type="component" value="Unassembled WGS sequence"/>
</dbReference>
<sequence length="230" mass="24841">MLPFACFLCLSLHAFLSQAAPAAVDPTSLSLNTITASNLSANPSLSGEDTLSSIATFLNTPNPGGVVFFRVPDTHTTLRIAVQDVVIKKPNLGRTILRTQQSLSAFINSHDAEDAPLIDRTALQAKEPKLTKQASHDDPYESDARYPGCFFGVATWPIGYHHLTYGIVMNVLQGLWLYLYRADRFQVAMFEVRDDQFGTVGIGKVTPDRPDGLVLGMGMGNVSVTRGGGG</sequence>
<evidence type="ECO:0000256" key="1">
    <source>
        <dbReference type="SAM" id="SignalP"/>
    </source>
</evidence>
<dbReference type="AlphaFoldDB" id="A0A8H3EPX0"/>
<comment type="caution">
    <text evidence="2">The sequence shown here is derived from an EMBL/GenBank/DDBJ whole genome shotgun (WGS) entry which is preliminary data.</text>
</comment>
<keyword evidence="1" id="KW-0732">Signal</keyword>
<gene>
    <name evidence="2" type="ORF">ALECFALPRED_006118</name>
</gene>
<protein>
    <submittedName>
        <fullName evidence="2">Uncharacterized protein</fullName>
    </submittedName>
</protein>
<evidence type="ECO:0000313" key="2">
    <source>
        <dbReference type="EMBL" id="CAF9909957.1"/>
    </source>
</evidence>
<feature type="chain" id="PRO_5034064023" evidence="1">
    <location>
        <begin position="20"/>
        <end position="230"/>
    </location>
</feature>
<accession>A0A8H3EPX0</accession>
<dbReference type="OrthoDB" id="5410068at2759"/>